<dbReference type="Gene3D" id="2.30.40.10">
    <property type="entry name" value="Urease, subunit C, domain 1"/>
    <property type="match status" value="1"/>
</dbReference>
<dbReference type="Gene3D" id="3.30.1490.130">
    <property type="entry name" value="D-aminoacylase. Domain 3"/>
    <property type="match status" value="1"/>
</dbReference>
<dbReference type="CDD" id="cd01297">
    <property type="entry name" value="D-aminoacylase"/>
    <property type="match status" value="1"/>
</dbReference>
<dbReference type="SUPFAM" id="SSF51556">
    <property type="entry name" value="Metallo-dependent hydrolases"/>
    <property type="match status" value="1"/>
</dbReference>
<dbReference type="PANTHER" id="PTHR11647">
    <property type="entry name" value="HYDRANTOINASE/DIHYDROPYRIMIDINASE FAMILY MEMBER"/>
    <property type="match status" value="1"/>
</dbReference>
<dbReference type="InterPro" id="IPR023100">
    <property type="entry name" value="D-aminoacylase_insert_dom_sf"/>
</dbReference>
<dbReference type="OrthoDB" id="8791at2157"/>
<dbReference type="Proteomes" id="UP000011599">
    <property type="component" value="Unassembled WGS sequence"/>
</dbReference>
<dbReference type="GO" id="GO:0005829">
    <property type="term" value="C:cytosol"/>
    <property type="evidence" value="ECO:0007669"/>
    <property type="project" value="TreeGrafter"/>
</dbReference>
<dbReference type="InterPro" id="IPR032466">
    <property type="entry name" value="Metal_Hydrolase"/>
</dbReference>
<dbReference type="Gene3D" id="3.20.20.140">
    <property type="entry name" value="Metal-dependent hydrolases"/>
    <property type="match status" value="1"/>
</dbReference>
<dbReference type="AlphaFoldDB" id="L9VNE3"/>
<dbReference type="eggNOG" id="arCOG00690">
    <property type="taxonomic scope" value="Archaea"/>
</dbReference>
<dbReference type="Pfam" id="PF07969">
    <property type="entry name" value="Amidohydro_3"/>
    <property type="match status" value="1"/>
</dbReference>
<dbReference type="InterPro" id="IPR050378">
    <property type="entry name" value="Metallo-dep_Hydrolases_sf"/>
</dbReference>
<feature type="domain" description="Amidohydrolase 3" evidence="1">
    <location>
        <begin position="47"/>
        <end position="515"/>
    </location>
</feature>
<sequence length="533" mass="58237">MTDLLITNARIVDGTGAPWFAGSVAVDDGKIVAVRRETAPDADGETTIDADGRVLCPGFVDTHSHSDMRLFEEPTLEPKIRQGITTEILGQDGFSMAPMYREGGAAEWSAQLSALAGQVDVNWTWGSVADYLDAVEENGIAPNVALFVGHGTVRFNLLGMSDRDPTDDELAEMRDLVSEALDDGALGLSTGLIYTPCTYADRREVQELAAALEQYGRPFVAHVRSEGRWIWDALDEFIDIGAEESVPLHVSHFKVAGLGQQGKASRATTLIETARDRNVDITVEQYPYAAASTMLSAVLPPWVHADGPEQTLEHLADEGTRERIRRDVEEWRIEGWENIGALTGWDGVVISDVRTDANADLEGKSVATIAEERDTDPVDAVCRVLREEELAVSAVYHMMDEADVREILTYERTCVGTDGLFGGKPHPRVYGSYPRILGQYVREENLLTLGEAVRKMTSLPARAMGLPRKGLVRPGMDADLVVFDPVRVGSEATYENPRRYPNGIDHVLVDGEPVVHDGEVTGATPGRAIRGDE</sequence>
<proteinExistence type="predicted"/>
<gene>
    <name evidence="2" type="ORF">C496_19760</name>
</gene>
<dbReference type="InterPro" id="IPR011059">
    <property type="entry name" value="Metal-dep_hydrolase_composite"/>
</dbReference>
<evidence type="ECO:0000259" key="1">
    <source>
        <dbReference type="Pfam" id="PF07969"/>
    </source>
</evidence>
<protein>
    <submittedName>
        <fullName evidence="2">N-acyl-D-glutamate deacylase</fullName>
    </submittedName>
</protein>
<dbReference type="PATRIC" id="fig|1114856.3.peg.4083"/>
<keyword evidence="3" id="KW-1185">Reference proteome</keyword>
<dbReference type="EMBL" id="AOHW01000045">
    <property type="protein sequence ID" value="ELY37778.1"/>
    <property type="molecule type" value="Genomic_DNA"/>
</dbReference>
<dbReference type="STRING" id="1114856.GCA_000383975_04038"/>
<dbReference type="GO" id="GO:0016811">
    <property type="term" value="F:hydrolase activity, acting on carbon-nitrogen (but not peptide) bonds, in linear amides"/>
    <property type="evidence" value="ECO:0007669"/>
    <property type="project" value="InterPro"/>
</dbReference>
<dbReference type="SUPFAM" id="SSF51338">
    <property type="entry name" value="Composite domain of metallo-dependent hydrolases"/>
    <property type="match status" value="1"/>
</dbReference>
<dbReference type="PANTHER" id="PTHR11647:SF1">
    <property type="entry name" value="COLLAPSIN RESPONSE MEDIATOR PROTEIN"/>
    <property type="match status" value="1"/>
</dbReference>
<evidence type="ECO:0000313" key="2">
    <source>
        <dbReference type="EMBL" id="ELY37778.1"/>
    </source>
</evidence>
<accession>L9VNE3</accession>
<dbReference type="InterPro" id="IPR013108">
    <property type="entry name" value="Amidohydro_3"/>
</dbReference>
<organism evidence="2 3">
    <name type="scientific">Natronorubrum tibetense GA33</name>
    <dbReference type="NCBI Taxonomy" id="1114856"/>
    <lineage>
        <taxon>Archaea</taxon>
        <taxon>Methanobacteriati</taxon>
        <taxon>Methanobacteriota</taxon>
        <taxon>Stenosarchaea group</taxon>
        <taxon>Halobacteria</taxon>
        <taxon>Halobacteriales</taxon>
        <taxon>Natrialbaceae</taxon>
        <taxon>Natronorubrum</taxon>
    </lineage>
</organism>
<evidence type="ECO:0000313" key="3">
    <source>
        <dbReference type="Proteomes" id="UP000011599"/>
    </source>
</evidence>
<comment type="caution">
    <text evidence="2">The sequence shown here is derived from an EMBL/GenBank/DDBJ whole genome shotgun (WGS) entry which is preliminary data.</text>
</comment>
<dbReference type="GO" id="GO:0016812">
    <property type="term" value="F:hydrolase activity, acting on carbon-nitrogen (but not peptide) bonds, in cyclic amides"/>
    <property type="evidence" value="ECO:0007669"/>
    <property type="project" value="TreeGrafter"/>
</dbReference>
<name>L9VNE3_9EURY</name>
<reference evidence="2 3" key="1">
    <citation type="journal article" date="2014" name="PLoS Genet.">
        <title>Phylogenetically driven sequencing of extremely halophilic archaea reveals strategies for static and dynamic osmo-response.</title>
        <authorList>
            <person name="Becker E.A."/>
            <person name="Seitzer P.M."/>
            <person name="Tritt A."/>
            <person name="Larsen D."/>
            <person name="Krusor M."/>
            <person name="Yao A.I."/>
            <person name="Wu D."/>
            <person name="Madern D."/>
            <person name="Eisen J.A."/>
            <person name="Darling A.E."/>
            <person name="Facciotti M.T."/>
        </authorList>
    </citation>
    <scope>NUCLEOTIDE SEQUENCE [LARGE SCALE GENOMIC DNA]</scope>
    <source>
        <strain evidence="2 3">GA33</strain>
    </source>
</reference>
<dbReference type="RefSeq" id="WP_006092083.1">
    <property type="nucleotide sequence ID" value="NZ_AOHW01000045.1"/>
</dbReference>